<dbReference type="Proteomes" id="UP000198309">
    <property type="component" value="Unassembled WGS sequence"/>
</dbReference>
<name>A0A239LMH4_9PSED</name>
<accession>A0A239LMH4</accession>
<protein>
    <submittedName>
        <fullName evidence="1">Uncharacterized protein</fullName>
    </submittedName>
</protein>
<evidence type="ECO:0000313" key="3">
    <source>
        <dbReference type="Proteomes" id="UP000198309"/>
    </source>
</evidence>
<dbReference type="AlphaFoldDB" id="A0A239LMH4"/>
<dbReference type="Proteomes" id="UP000199693">
    <property type="component" value="Unassembled WGS sequence"/>
</dbReference>
<evidence type="ECO:0000313" key="1">
    <source>
        <dbReference type="EMBL" id="SDK71415.1"/>
    </source>
</evidence>
<keyword evidence="3" id="KW-1185">Reference proteome</keyword>
<evidence type="ECO:0000313" key="4">
    <source>
        <dbReference type="Proteomes" id="UP000199693"/>
    </source>
</evidence>
<dbReference type="EMBL" id="FNEC01000048">
    <property type="protein sequence ID" value="SDK71415.1"/>
    <property type="molecule type" value="Genomic_DNA"/>
</dbReference>
<reference evidence="1 4" key="1">
    <citation type="submission" date="2016-10" db="EMBL/GenBank/DDBJ databases">
        <authorList>
            <person name="de Groot N.N."/>
        </authorList>
    </citation>
    <scope>NUCLEOTIDE SEQUENCE [LARGE SCALE GENOMIC DNA]</scope>
    <source>
        <strain evidence="1 4">CCM 7361</strain>
    </source>
</reference>
<dbReference type="EMBL" id="FZPC01000021">
    <property type="protein sequence ID" value="SNT31490.1"/>
    <property type="molecule type" value="Genomic_DNA"/>
</dbReference>
<organism evidence="1 4">
    <name type="scientific">Pseudomonas delhiensis</name>
    <dbReference type="NCBI Taxonomy" id="366289"/>
    <lineage>
        <taxon>Bacteria</taxon>
        <taxon>Pseudomonadati</taxon>
        <taxon>Pseudomonadota</taxon>
        <taxon>Gammaproteobacteria</taxon>
        <taxon>Pseudomonadales</taxon>
        <taxon>Pseudomonadaceae</taxon>
        <taxon>Pseudomonas</taxon>
    </lineage>
</organism>
<gene>
    <name evidence="1" type="ORF">SAMN05216189_104824</name>
    <name evidence="2" type="ORF">SAMN06295949_12117</name>
</gene>
<sequence length="182" mass="19683">MIGTMKGGRSGARVRRCNQDVVASRAQVDRRCPGAEPVGRRRGRAARLRSRAGAWAWPLLGPGHGHGLPDYARSLWIGSALYFVAAGTYYLWNADRRQYVVVEPPPAVQQAPAGVSYDVIAYPARGQTPDQQSRDRYECHTWAVGQSGFDPAAASQAPAPGVADTYRRALGACLNGRGYSIN</sequence>
<proteinExistence type="predicted"/>
<evidence type="ECO:0000313" key="2">
    <source>
        <dbReference type="EMBL" id="SNT31490.1"/>
    </source>
</evidence>
<reference evidence="2 3" key="2">
    <citation type="submission" date="2017-06" db="EMBL/GenBank/DDBJ databases">
        <authorList>
            <person name="Varghese N."/>
            <person name="Submissions S."/>
        </authorList>
    </citation>
    <scope>NUCLEOTIDE SEQUENCE [LARGE SCALE GENOMIC DNA]</scope>
    <source>
        <strain evidence="2 3">RLD-1</strain>
    </source>
</reference>